<dbReference type="Proteomes" id="UP001596289">
    <property type="component" value="Unassembled WGS sequence"/>
</dbReference>
<dbReference type="PANTHER" id="PTHR10534:SF2">
    <property type="entry name" value="PYRIDOXAL KINASE"/>
    <property type="match status" value="1"/>
</dbReference>
<dbReference type="SUPFAM" id="SSF53613">
    <property type="entry name" value="Ribokinase-like"/>
    <property type="match status" value="1"/>
</dbReference>
<dbReference type="InterPro" id="IPR004625">
    <property type="entry name" value="PyrdxlKinase"/>
</dbReference>
<evidence type="ECO:0000313" key="8">
    <source>
        <dbReference type="Proteomes" id="UP001596289"/>
    </source>
</evidence>
<keyword evidence="2 7" id="KW-0808">Transferase</keyword>
<name>A0ABW1RDC9_9LACO</name>
<dbReference type="EC" id="2.7.1.35" evidence="1"/>
<dbReference type="GO" id="GO:0008478">
    <property type="term" value="F:pyridoxal kinase activity"/>
    <property type="evidence" value="ECO:0007669"/>
    <property type="project" value="UniProtKB-EC"/>
</dbReference>
<comment type="caution">
    <text evidence="7">The sequence shown here is derived from an EMBL/GenBank/DDBJ whole genome shotgun (WGS) entry which is preliminary data.</text>
</comment>
<protein>
    <recommendedName>
        <fullName evidence="1">pyridoxal kinase</fullName>
        <ecNumber evidence="1">2.7.1.35</ecNumber>
    </recommendedName>
</protein>
<keyword evidence="5" id="KW-0067">ATP-binding</keyword>
<dbReference type="InterPro" id="IPR013749">
    <property type="entry name" value="PM/HMP-P_kinase-1"/>
</dbReference>
<dbReference type="Pfam" id="PF08543">
    <property type="entry name" value="Phos_pyr_kin"/>
    <property type="match status" value="1"/>
</dbReference>
<organism evidence="7 8">
    <name type="scientific">Loigolactobacillus jiayinensis</name>
    <dbReference type="NCBI Taxonomy" id="2486016"/>
    <lineage>
        <taxon>Bacteria</taxon>
        <taxon>Bacillati</taxon>
        <taxon>Bacillota</taxon>
        <taxon>Bacilli</taxon>
        <taxon>Lactobacillales</taxon>
        <taxon>Lactobacillaceae</taxon>
        <taxon>Loigolactobacillus</taxon>
    </lineage>
</organism>
<feature type="domain" description="Pyridoxamine kinase/Phosphomethylpyrimidine kinase" evidence="6">
    <location>
        <begin position="30"/>
        <end position="255"/>
    </location>
</feature>
<keyword evidence="3" id="KW-0547">Nucleotide-binding</keyword>
<proteinExistence type="predicted"/>
<evidence type="ECO:0000256" key="1">
    <source>
        <dbReference type="ARBA" id="ARBA00012104"/>
    </source>
</evidence>
<evidence type="ECO:0000256" key="2">
    <source>
        <dbReference type="ARBA" id="ARBA00022679"/>
    </source>
</evidence>
<keyword evidence="8" id="KW-1185">Reference proteome</keyword>
<dbReference type="CDD" id="cd01173">
    <property type="entry name" value="pyridoxal_pyridoxamine_kinase"/>
    <property type="match status" value="1"/>
</dbReference>
<evidence type="ECO:0000259" key="6">
    <source>
        <dbReference type="Pfam" id="PF08543"/>
    </source>
</evidence>
<evidence type="ECO:0000256" key="5">
    <source>
        <dbReference type="ARBA" id="ARBA00022840"/>
    </source>
</evidence>
<evidence type="ECO:0000313" key="7">
    <source>
        <dbReference type="EMBL" id="MFC6170536.1"/>
    </source>
</evidence>
<keyword evidence="4 7" id="KW-0418">Kinase</keyword>
<evidence type="ECO:0000256" key="4">
    <source>
        <dbReference type="ARBA" id="ARBA00022777"/>
    </source>
</evidence>
<gene>
    <name evidence="7" type="ORF">ACFQGP_08110</name>
</gene>
<dbReference type="NCBIfam" id="NF005491">
    <property type="entry name" value="PRK07105.1"/>
    <property type="match status" value="1"/>
</dbReference>
<dbReference type="RefSeq" id="WP_125552161.1">
    <property type="nucleotide sequence ID" value="NZ_JBHSSL010000046.1"/>
</dbReference>
<dbReference type="EMBL" id="JBHSSL010000046">
    <property type="protein sequence ID" value="MFC6170536.1"/>
    <property type="molecule type" value="Genomic_DNA"/>
</dbReference>
<dbReference type="InterPro" id="IPR029056">
    <property type="entry name" value="Ribokinase-like"/>
</dbReference>
<dbReference type="PANTHER" id="PTHR10534">
    <property type="entry name" value="PYRIDOXAL KINASE"/>
    <property type="match status" value="1"/>
</dbReference>
<reference evidence="8" key="1">
    <citation type="journal article" date="2019" name="Int. J. Syst. Evol. Microbiol.">
        <title>The Global Catalogue of Microorganisms (GCM) 10K type strain sequencing project: providing services to taxonomists for standard genome sequencing and annotation.</title>
        <authorList>
            <consortium name="The Broad Institute Genomics Platform"/>
            <consortium name="The Broad Institute Genome Sequencing Center for Infectious Disease"/>
            <person name="Wu L."/>
            <person name="Ma J."/>
        </authorList>
    </citation>
    <scope>NUCLEOTIDE SEQUENCE [LARGE SCALE GENOMIC DNA]</scope>
    <source>
        <strain evidence="8">CCM 8904</strain>
    </source>
</reference>
<accession>A0ABW1RDC9</accession>
<dbReference type="Gene3D" id="3.40.1190.20">
    <property type="match status" value="1"/>
</dbReference>
<sequence>MTLPNQVLISQDLSCVGQVSLGVALPIVAALDLQPAVLPTALLSTHTGGFGANTYLDLSQQMQQIIAHWQTLELKFNAIYLGYLGKAALPVLAEHLSNLATANAQILLDPVMGDHGRLYSGFDQAYVAAMRQLARQADVLTPNVTEARFLLEQPQSQQGLTIAAATDLASQLSQQLAVPNVILTGVPLINGQIAVVGCSQQKTWSWQTTRLPGHYFGTGDIFASVCFGLWLHGLSLEDASQQAMLFVQQAIERTAAAATDIRLGVDYAAGFQQLLAKL</sequence>
<evidence type="ECO:0000256" key="3">
    <source>
        <dbReference type="ARBA" id="ARBA00022741"/>
    </source>
</evidence>